<reference evidence="4" key="1">
    <citation type="journal article" date="2019" name="Int. J. Syst. Evol. Microbiol.">
        <title>The Global Catalogue of Microorganisms (GCM) 10K type strain sequencing project: providing services to taxonomists for standard genome sequencing and annotation.</title>
        <authorList>
            <consortium name="The Broad Institute Genomics Platform"/>
            <consortium name="The Broad Institute Genome Sequencing Center for Infectious Disease"/>
            <person name="Wu L."/>
            <person name="Ma J."/>
        </authorList>
    </citation>
    <scope>NUCLEOTIDE SEQUENCE [LARGE SCALE GENOMIC DNA]</scope>
    <source>
        <strain evidence="4">JCM 4505</strain>
    </source>
</reference>
<evidence type="ECO:0000259" key="1">
    <source>
        <dbReference type="Pfam" id="PF00501"/>
    </source>
</evidence>
<dbReference type="InterPro" id="IPR042099">
    <property type="entry name" value="ANL_N_sf"/>
</dbReference>
<evidence type="ECO:0000313" key="3">
    <source>
        <dbReference type="EMBL" id="GAA0279967.1"/>
    </source>
</evidence>
<dbReference type="RefSeq" id="WP_344155039.1">
    <property type="nucleotide sequence ID" value="NZ_BAAABV010000011.1"/>
</dbReference>
<dbReference type="PANTHER" id="PTHR45527:SF1">
    <property type="entry name" value="FATTY ACID SYNTHASE"/>
    <property type="match status" value="1"/>
</dbReference>
<feature type="domain" description="AMP-dependent synthetase/ligase" evidence="1">
    <location>
        <begin position="10"/>
        <end position="375"/>
    </location>
</feature>
<dbReference type="NCBIfam" id="TIGR01733">
    <property type="entry name" value="AA-adenyl-dom"/>
    <property type="match status" value="1"/>
</dbReference>
<comment type="caution">
    <text evidence="3">The sequence shown here is derived from an EMBL/GenBank/DDBJ whole genome shotgun (WGS) entry which is preliminary data.</text>
</comment>
<dbReference type="Pfam" id="PF13193">
    <property type="entry name" value="AMP-binding_C"/>
    <property type="match status" value="1"/>
</dbReference>
<keyword evidence="3" id="KW-0436">Ligase</keyword>
<protein>
    <submittedName>
        <fullName evidence="3">D-alanine--poly(Phosphoribitol) ligase</fullName>
    </submittedName>
</protein>
<gene>
    <name evidence="3" type="ORF">GCM10010302_17150</name>
</gene>
<dbReference type="Gene3D" id="3.40.50.12780">
    <property type="entry name" value="N-terminal domain of ligase-like"/>
    <property type="match status" value="1"/>
</dbReference>
<dbReference type="InterPro" id="IPR020845">
    <property type="entry name" value="AMP-binding_CS"/>
</dbReference>
<dbReference type="SUPFAM" id="SSF56801">
    <property type="entry name" value="Acetyl-CoA synthetase-like"/>
    <property type="match status" value="1"/>
</dbReference>
<feature type="domain" description="AMP-binding enzyme C-terminal" evidence="2">
    <location>
        <begin position="443"/>
        <end position="514"/>
    </location>
</feature>
<evidence type="ECO:0000313" key="4">
    <source>
        <dbReference type="Proteomes" id="UP001501867"/>
    </source>
</evidence>
<name>A0ABP3EUZ5_9ACTN</name>
<evidence type="ECO:0000259" key="2">
    <source>
        <dbReference type="Pfam" id="PF13193"/>
    </source>
</evidence>
<dbReference type="PROSITE" id="PS00455">
    <property type="entry name" value="AMP_BINDING"/>
    <property type="match status" value="1"/>
</dbReference>
<dbReference type="InterPro" id="IPR000873">
    <property type="entry name" value="AMP-dep_synth/lig_dom"/>
</dbReference>
<dbReference type="Proteomes" id="UP001501867">
    <property type="component" value="Unassembled WGS sequence"/>
</dbReference>
<dbReference type="InterPro" id="IPR010071">
    <property type="entry name" value="AA_adenyl_dom"/>
</dbReference>
<dbReference type="InterPro" id="IPR025110">
    <property type="entry name" value="AMP-bd_C"/>
</dbReference>
<sequence>MPHRTLYEWFEQTASSYPDRPALDLPGEGPVSYRELRGAAERTAAALLRARGGPPARVALLAERSLGAYAGYLAVLSLGAAVVPLNPAVPAERNARIRALAGADAVLVDDPGSTVAVAFAAATARDGAGPVTVDLSVARHAAADGPGTPEGCGPARHPDSDAVAYVLFTSGSTGRPKGVPVRHRHIVPALEHHIARCELGPGSRLSHTYGLTFDPSVFDLFGAWGSGATLVVPGRQDLYRPVDHIVERGITHWDSVPSLVAVAAELGRLPLGRATGLRHSVFGGEAVTARHCELWRRVAPDSAIHNQYGPTELAVTCAVHTLPADRADWEVAANGTVPVGPVHAHLEHLVVDEHGRPAGEGELCVRGIQRFDGYLDPADNAGRFLRTADDGRALPPGGDAEAVRPTDWYRTGDRVRRTGSGLLHLGRLDEQVKILGNRVELGEVEAALRELPGVETAAVVAVAQGADLVLAAFYSGTPAPAAELARGLRARLPRYMVPQRVRHMDALPLNANGKIDRKRLSADAAPAEGGSR</sequence>
<organism evidence="3 4">
    <name type="scientific">Streptomyces polychromogenes</name>
    <dbReference type="NCBI Taxonomy" id="67342"/>
    <lineage>
        <taxon>Bacteria</taxon>
        <taxon>Bacillati</taxon>
        <taxon>Actinomycetota</taxon>
        <taxon>Actinomycetes</taxon>
        <taxon>Kitasatosporales</taxon>
        <taxon>Streptomycetaceae</taxon>
        <taxon>Streptomyces</taxon>
    </lineage>
</organism>
<dbReference type="InterPro" id="IPR045851">
    <property type="entry name" value="AMP-bd_C_sf"/>
</dbReference>
<dbReference type="EMBL" id="BAAABV010000011">
    <property type="protein sequence ID" value="GAA0279967.1"/>
    <property type="molecule type" value="Genomic_DNA"/>
</dbReference>
<keyword evidence="4" id="KW-1185">Reference proteome</keyword>
<proteinExistence type="predicted"/>
<dbReference type="Pfam" id="PF00501">
    <property type="entry name" value="AMP-binding"/>
    <property type="match status" value="1"/>
</dbReference>
<dbReference type="GO" id="GO:0016874">
    <property type="term" value="F:ligase activity"/>
    <property type="evidence" value="ECO:0007669"/>
    <property type="project" value="UniProtKB-KW"/>
</dbReference>
<dbReference type="Gene3D" id="3.30.300.30">
    <property type="match status" value="1"/>
</dbReference>
<accession>A0ABP3EUZ5</accession>
<dbReference type="PANTHER" id="PTHR45527">
    <property type="entry name" value="NONRIBOSOMAL PEPTIDE SYNTHETASE"/>
    <property type="match status" value="1"/>
</dbReference>